<comment type="caution">
    <text evidence="15">The sequence shown here is derived from an EMBL/GenBank/DDBJ whole genome shotgun (WGS) entry which is preliminary data.</text>
</comment>
<comment type="catalytic activity">
    <reaction evidence="9">
        <text>L-tyrosyl-[protein] + ATP = O-phospho-L-tyrosyl-[protein] + ADP + H(+)</text>
        <dbReference type="Rhea" id="RHEA:10596"/>
        <dbReference type="Rhea" id="RHEA-COMP:10136"/>
        <dbReference type="Rhea" id="RHEA-COMP:20101"/>
        <dbReference type="ChEBI" id="CHEBI:15378"/>
        <dbReference type="ChEBI" id="CHEBI:30616"/>
        <dbReference type="ChEBI" id="CHEBI:46858"/>
        <dbReference type="ChEBI" id="CHEBI:61978"/>
        <dbReference type="ChEBI" id="CHEBI:456216"/>
        <dbReference type="EC" id="2.7.12.2"/>
    </reaction>
</comment>
<evidence type="ECO:0000256" key="5">
    <source>
        <dbReference type="ARBA" id="ARBA00038035"/>
    </source>
</evidence>
<dbReference type="Pfam" id="PF00069">
    <property type="entry name" value="Pkinase"/>
    <property type="match status" value="1"/>
</dbReference>
<evidence type="ECO:0000256" key="4">
    <source>
        <dbReference type="ARBA" id="ARBA00022840"/>
    </source>
</evidence>
<dbReference type="InterPro" id="IPR017441">
    <property type="entry name" value="Protein_kinase_ATP_BS"/>
</dbReference>
<dbReference type="InterPro" id="IPR003660">
    <property type="entry name" value="HAMP_dom"/>
</dbReference>
<dbReference type="GO" id="GO:0016020">
    <property type="term" value="C:membrane"/>
    <property type="evidence" value="ECO:0007669"/>
    <property type="project" value="InterPro"/>
</dbReference>
<dbReference type="PROSITE" id="PS50011">
    <property type="entry name" value="PROTEIN_KINASE_DOM"/>
    <property type="match status" value="1"/>
</dbReference>
<evidence type="ECO:0000256" key="1">
    <source>
        <dbReference type="ARBA" id="ARBA00022679"/>
    </source>
</evidence>
<protein>
    <recommendedName>
        <fullName evidence="6">mitogen-activated protein kinase kinase</fullName>
        <ecNumber evidence="6">2.7.12.2</ecNumber>
    </recommendedName>
</protein>
<proteinExistence type="inferred from homology"/>
<dbReference type="Gene3D" id="3.30.200.20">
    <property type="entry name" value="Phosphorylase Kinase, domain 1"/>
    <property type="match status" value="1"/>
</dbReference>
<evidence type="ECO:0000313" key="16">
    <source>
        <dbReference type="Proteomes" id="UP000664417"/>
    </source>
</evidence>
<evidence type="ECO:0000256" key="9">
    <source>
        <dbReference type="ARBA" id="ARBA00051693"/>
    </source>
</evidence>
<comment type="similarity">
    <text evidence="5">Belongs to the protein kinase superfamily. STE Ser/Thr protein kinase family. MAP kinase kinase subfamily.</text>
</comment>
<evidence type="ECO:0000256" key="3">
    <source>
        <dbReference type="ARBA" id="ARBA00022777"/>
    </source>
</evidence>
<dbReference type="Gene3D" id="6.10.340.10">
    <property type="match status" value="1"/>
</dbReference>
<evidence type="ECO:0000256" key="6">
    <source>
        <dbReference type="ARBA" id="ARBA00038999"/>
    </source>
</evidence>
<keyword evidence="3 15" id="KW-0418">Kinase</keyword>
<comment type="catalytic activity">
    <reaction evidence="8">
        <text>L-threonyl-[protein] + ATP = O-phospho-L-threonyl-[protein] + ADP + H(+)</text>
        <dbReference type="Rhea" id="RHEA:46608"/>
        <dbReference type="Rhea" id="RHEA-COMP:11060"/>
        <dbReference type="Rhea" id="RHEA-COMP:11605"/>
        <dbReference type="ChEBI" id="CHEBI:15378"/>
        <dbReference type="ChEBI" id="CHEBI:30013"/>
        <dbReference type="ChEBI" id="CHEBI:30616"/>
        <dbReference type="ChEBI" id="CHEBI:61977"/>
        <dbReference type="ChEBI" id="CHEBI:456216"/>
        <dbReference type="EC" id="2.7.12.2"/>
    </reaction>
</comment>
<reference evidence="15" key="1">
    <citation type="submission" date="2021-03" db="EMBL/GenBank/DDBJ databases">
        <authorList>
            <person name="Wang G."/>
        </authorList>
    </citation>
    <scope>NUCLEOTIDE SEQUENCE</scope>
    <source>
        <strain evidence="15">KCTC 12899</strain>
    </source>
</reference>
<keyword evidence="12" id="KW-0812">Transmembrane</keyword>
<dbReference type="Gene3D" id="1.10.510.10">
    <property type="entry name" value="Transferase(Phosphotransferase) domain 1"/>
    <property type="match status" value="1"/>
</dbReference>
<keyword evidence="12" id="KW-0472">Membrane</keyword>
<evidence type="ECO:0000256" key="2">
    <source>
        <dbReference type="ARBA" id="ARBA00022741"/>
    </source>
</evidence>
<keyword evidence="12" id="KW-1133">Transmembrane helix</keyword>
<evidence type="ECO:0000259" key="13">
    <source>
        <dbReference type="PROSITE" id="PS50011"/>
    </source>
</evidence>
<feature type="domain" description="HAMP" evidence="14">
    <location>
        <begin position="312"/>
        <end position="365"/>
    </location>
</feature>
<evidence type="ECO:0000256" key="12">
    <source>
        <dbReference type="SAM" id="Phobius"/>
    </source>
</evidence>
<feature type="transmembrane region" description="Helical" evidence="12">
    <location>
        <begin position="290"/>
        <end position="311"/>
    </location>
</feature>
<dbReference type="SMART" id="SM00220">
    <property type="entry name" value="S_TKc"/>
    <property type="match status" value="1"/>
</dbReference>
<dbReference type="RefSeq" id="WP_207859863.1">
    <property type="nucleotide sequence ID" value="NZ_JAFREP010000014.1"/>
</dbReference>
<feature type="binding site" evidence="10">
    <location>
        <position position="471"/>
    </location>
    <ligand>
        <name>ATP</name>
        <dbReference type="ChEBI" id="CHEBI:30616"/>
    </ligand>
</feature>
<dbReference type="PROSITE" id="PS00107">
    <property type="entry name" value="PROTEIN_KINASE_ATP"/>
    <property type="match status" value="1"/>
</dbReference>
<accession>A0A8J7Q3K0</accession>
<name>A0A8J7Q3K0_9BACT</name>
<dbReference type="Pfam" id="PF00672">
    <property type="entry name" value="HAMP"/>
    <property type="match status" value="1"/>
</dbReference>
<dbReference type="SMART" id="SM00304">
    <property type="entry name" value="HAMP"/>
    <property type="match status" value="1"/>
</dbReference>
<evidence type="ECO:0000256" key="7">
    <source>
        <dbReference type="ARBA" id="ARBA00049014"/>
    </source>
</evidence>
<evidence type="ECO:0000313" key="15">
    <source>
        <dbReference type="EMBL" id="MBO1319912.1"/>
    </source>
</evidence>
<evidence type="ECO:0000256" key="10">
    <source>
        <dbReference type="PROSITE-ProRule" id="PRU10141"/>
    </source>
</evidence>
<dbReference type="CDD" id="cd14014">
    <property type="entry name" value="STKc_PknB_like"/>
    <property type="match status" value="1"/>
</dbReference>
<dbReference type="InterPro" id="IPR029151">
    <property type="entry name" value="Sensor-like_sf"/>
</dbReference>
<dbReference type="PANTHER" id="PTHR48013">
    <property type="entry name" value="DUAL SPECIFICITY MITOGEN-ACTIVATED PROTEIN KINASE KINASE 5-RELATED"/>
    <property type="match status" value="1"/>
</dbReference>
<keyword evidence="1" id="KW-0808">Transferase</keyword>
<dbReference type="InterPro" id="IPR000719">
    <property type="entry name" value="Prot_kinase_dom"/>
</dbReference>
<dbReference type="GO" id="GO:0007165">
    <property type="term" value="P:signal transduction"/>
    <property type="evidence" value="ECO:0007669"/>
    <property type="project" value="InterPro"/>
</dbReference>
<dbReference type="SUPFAM" id="SSF56112">
    <property type="entry name" value="Protein kinase-like (PK-like)"/>
    <property type="match status" value="1"/>
</dbReference>
<dbReference type="InterPro" id="IPR011009">
    <property type="entry name" value="Kinase-like_dom_sf"/>
</dbReference>
<keyword evidence="4 10" id="KW-0067">ATP-binding</keyword>
<keyword evidence="16" id="KW-1185">Reference proteome</keyword>
<dbReference type="EC" id="2.7.12.2" evidence="6"/>
<evidence type="ECO:0000256" key="8">
    <source>
        <dbReference type="ARBA" id="ARBA00049299"/>
    </source>
</evidence>
<dbReference type="GO" id="GO:0004672">
    <property type="term" value="F:protein kinase activity"/>
    <property type="evidence" value="ECO:0007669"/>
    <property type="project" value="InterPro"/>
</dbReference>
<dbReference type="SUPFAM" id="SSF158472">
    <property type="entry name" value="HAMP domain-like"/>
    <property type="match status" value="1"/>
</dbReference>
<comment type="catalytic activity">
    <reaction evidence="7">
        <text>L-seryl-[protein] + ATP = O-phospho-L-seryl-[protein] + ADP + H(+)</text>
        <dbReference type="Rhea" id="RHEA:17989"/>
        <dbReference type="Rhea" id="RHEA-COMP:9863"/>
        <dbReference type="Rhea" id="RHEA-COMP:11604"/>
        <dbReference type="ChEBI" id="CHEBI:15378"/>
        <dbReference type="ChEBI" id="CHEBI:29999"/>
        <dbReference type="ChEBI" id="CHEBI:30616"/>
        <dbReference type="ChEBI" id="CHEBI:83421"/>
        <dbReference type="ChEBI" id="CHEBI:456216"/>
        <dbReference type="EC" id="2.7.12.2"/>
    </reaction>
</comment>
<keyword evidence="11" id="KW-0175">Coiled coil</keyword>
<dbReference type="EMBL" id="JAFREP010000014">
    <property type="protein sequence ID" value="MBO1319912.1"/>
    <property type="molecule type" value="Genomic_DNA"/>
</dbReference>
<dbReference type="InterPro" id="IPR008271">
    <property type="entry name" value="Ser/Thr_kinase_AS"/>
</dbReference>
<feature type="domain" description="Protein kinase" evidence="13">
    <location>
        <begin position="442"/>
        <end position="698"/>
    </location>
</feature>
<dbReference type="AlphaFoldDB" id="A0A8J7Q3K0"/>
<dbReference type="CDD" id="cd06225">
    <property type="entry name" value="HAMP"/>
    <property type="match status" value="1"/>
</dbReference>
<evidence type="ECO:0000256" key="11">
    <source>
        <dbReference type="SAM" id="Coils"/>
    </source>
</evidence>
<dbReference type="PANTHER" id="PTHR48013:SF9">
    <property type="entry name" value="DUAL SPECIFICITY MITOGEN-ACTIVATED PROTEIN KINASE KINASE 5"/>
    <property type="match status" value="1"/>
</dbReference>
<gene>
    <name evidence="15" type="ORF">J3U88_15655</name>
</gene>
<feature type="coiled-coil region" evidence="11">
    <location>
        <begin position="353"/>
        <end position="380"/>
    </location>
</feature>
<sequence length="698" mass="76617">MHLSFNHKVLFAILFVTVLLTASMLFFLNQQTSSIAQDEIRDRLQLTHAIYSNYQQRIAEKLKAVNTYVSGNAAFQAYMIEAIESNAPESAADQFSEIQRFSGAEFMLVLNEEGGAVVDTSGEIATNAAGPVTAMVDALITRAEQGEEPVVIDRLYSNGKLYDCVLSPLSTPDGFLAGFVIVGYQITDATAAQIGGIASCNVVFLVNRPSGELDLAAQYFKDDVAVGAMRSTLESLAEPADQTAFEIHIQDVAFKASATDIVAASGKQIGRLIILKSLANELAPFRSIQFGMIIIAAIALVFLVPISLMVARQVTRPVSLLVNHIEQVRQGDYGDAAILVDRHDEIGTMANAFRELVRELREQQELIQFLERAAQEGAANSGTLMDSMMATLDGDPTQILGGNEITARTNQTSITSQIHEAVMRSMETGRSLPSGFALSQRYEVISELGRGGMGVVYKVKDHTLDEVVAVKMLLVDRESEKKMMIKETKLARRVTHRNVIRIYDLGEIEGVQFISMEFVTGETLKALLKKVRPLPLRIGIRILSQVCEGLRAAHEEGVVHGDIKPENIMLNTARGVAKVMDFGVSRIAKGDEDNRVTGTPTYMAPEQFNGEMSPLSDIYAIGIMAFEMFTGKRPFKARTMIELLNMHLNEMPPAPRAINPNIPEALEALIFKAIAKEPGERFTDLAEMRKALKQIPTE</sequence>
<dbReference type="PROSITE" id="PS50885">
    <property type="entry name" value="HAMP"/>
    <property type="match status" value="1"/>
</dbReference>
<dbReference type="GO" id="GO:0005524">
    <property type="term" value="F:ATP binding"/>
    <property type="evidence" value="ECO:0007669"/>
    <property type="project" value="UniProtKB-UniRule"/>
</dbReference>
<dbReference type="PROSITE" id="PS00108">
    <property type="entry name" value="PROTEIN_KINASE_ST"/>
    <property type="match status" value="1"/>
</dbReference>
<evidence type="ECO:0000259" key="14">
    <source>
        <dbReference type="PROSITE" id="PS50885"/>
    </source>
</evidence>
<dbReference type="Proteomes" id="UP000664417">
    <property type="component" value="Unassembled WGS sequence"/>
</dbReference>
<organism evidence="15 16">
    <name type="scientific">Acanthopleuribacter pedis</name>
    <dbReference type="NCBI Taxonomy" id="442870"/>
    <lineage>
        <taxon>Bacteria</taxon>
        <taxon>Pseudomonadati</taxon>
        <taxon>Acidobacteriota</taxon>
        <taxon>Holophagae</taxon>
        <taxon>Acanthopleuribacterales</taxon>
        <taxon>Acanthopleuribacteraceae</taxon>
        <taxon>Acanthopleuribacter</taxon>
    </lineage>
</organism>
<dbReference type="SUPFAM" id="SSF103190">
    <property type="entry name" value="Sensory domain-like"/>
    <property type="match status" value="1"/>
</dbReference>
<keyword evidence="2 10" id="KW-0547">Nucleotide-binding</keyword>